<proteinExistence type="predicted"/>
<dbReference type="EMBL" id="LLXJ01001199">
    <property type="protein sequence ID" value="PKC03343.1"/>
    <property type="molecule type" value="Genomic_DNA"/>
</dbReference>
<dbReference type="VEuPathDB" id="FungiDB:FUN_003725"/>
<evidence type="ECO:0000313" key="4">
    <source>
        <dbReference type="Proteomes" id="UP000232722"/>
    </source>
</evidence>
<organism evidence="2 3">
    <name type="scientific">Rhizophagus irregularis</name>
    <dbReference type="NCBI Taxonomy" id="588596"/>
    <lineage>
        <taxon>Eukaryota</taxon>
        <taxon>Fungi</taxon>
        <taxon>Fungi incertae sedis</taxon>
        <taxon>Mucoromycota</taxon>
        <taxon>Glomeromycotina</taxon>
        <taxon>Glomeromycetes</taxon>
        <taxon>Glomerales</taxon>
        <taxon>Glomeraceae</taxon>
        <taxon>Rhizophagus</taxon>
    </lineage>
</organism>
<name>A0A2I1F7L1_9GLOM</name>
<dbReference type="VEuPathDB" id="FungiDB:RhiirA1_496797"/>
<evidence type="ECO:0008006" key="5">
    <source>
        <dbReference type="Google" id="ProtNLM"/>
    </source>
</evidence>
<reference evidence="1 4" key="2">
    <citation type="submission" date="2017-09" db="EMBL/GenBank/DDBJ databases">
        <title>Extensive intraspecific genome diversity in a model arbuscular mycorrhizal fungus.</title>
        <authorList>
            <person name="Chen E.C."/>
            <person name="Morin E."/>
            <person name="Beaudet D."/>
            <person name="Noel J."/>
            <person name="Ndikumana S."/>
            <person name="Charron P."/>
            <person name="St-Onge C."/>
            <person name="Giorgi J."/>
            <person name="Grigoriev I.V."/>
            <person name="Roux C."/>
            <person name="Martin F.M."/>
            <person name="Corradi N."/>
        </authorList>
    </citation>
    <scope>NUCLEOTIDE SEQUENCE [LARGE SCALE GENOMIC DNA]</scope>
    <source>
        <strain evidence="1 4">A5</strain>
    </source>
</reference>
<dbReference type="Proteomes" id="UP000232688">
    <property type="component" value="Unassembled WGS sequence"/>
</dbReference>
<gene>
    <name evidence="2" type="ORF">RhiirA1_496797</name>
    <name evidence="1" type="ORF">RhiirA5_451583</name>
</gene>
<dbReference type="Gene3D" id="3.40.960.10">
    <property type="entry name" value="VSR Endonuclease"/>
    <property type="match status" value="1"/>
</dbReference>
<reference evidence="2 3" key="3">
    <citation type="submission" date="2017-10" db="EMBL/GenBank/DDBJ databases">
        <title>Extensive intraspecific genome diversity in a model arbuscular mycorrhizal fungus.</title>
        <authorList>
            <person name="Chen E.C.H."/>
            <person name="Morin E."/>
            <person name="Baudet D."/>
            <person name="Noel J."/>
            <person name="Ndikumana S."/>
            <person name="Charron P."/>
            <person name="St-Onge C."/>
            <person name="Giorgi J."/>
            <person name="Grigoriev I.V."/>
            <person name="Roux C."/>
            <person name="Martin F.M."/>
            <person name="Corradi N."/>
        </authorList>
    </citation>
    <scope>NUCLEOTIDE SEQUENCE [LARGE SCALE GENOMIC DNA]</scope>
    <source>
        <strain evidence="2 3">A1</strain>
    </source>
</reference>
<protein>
    <recommendedName>
        <fullName evidence="5">Zinc-ribbon domain-containing protein</fullName>
    </recommendedName>
</protein>
<reference evidence="2 3" key="4">
    <citation type="submission" date="2017-10" db="EMBL/GenBank/DDBJ databases">
        <title>Genome analyses suggest a sexual origin of heterokaryosis in a supposedly ancient asexual fungus.</title>
        <authorList>
            <person name="Corradi N."/>
            <person name="Sedzielewska K."/>
            <person name="Noel J."/>
            <person name="Charron P."/>
            <person name="Farinelli L."/>
            <person name="Marton T."/>
            <person name="Kruger M."/>
            <person name="Pelin A."/>
            <person name="Brachmann A."/>
            <person name="Corradi N."/>
        </authorList>
    </citation>
    <scope>NUCLEOTIDE SEQUENCE [LARGE SCALE GENOMIC DNA]</scope>
    <source>
        <strain evidence="2 3">A1</strain>
    </source>
</reference>
<dbReference type="Proteomes" id="UP000232722">
    <property type="component" value="Unassembled WGS sequence"/>
</dbReference>
<dbReference type="VEuPathDB" id="FungiDB:FUN_015670"/>
<comment type="caution">
    <text evidence="2">The sequence shown here is derived from an EMBL/GenBank/DDBJ whole genome shotgun (WGS) entry which is preliminary data.</text>
</comment>
<accession>A0A2I1F7L1</accession>
<reference evidence="1 4" key="1">
    <citation type="submission" date="2016-04" db="EMBL/GenBank/DDBJ databases">
        <title>Genome analyses suggest a sexual origin of heterokaryosis in a supposedly ancient asexual fungus.</title>
        <authorList>
            <person name="Ropars J."/>
            <person name="Sedzielewska K."/>
            <person name="Noel J."/>
            <person name="Charron P."/>
            <person name="Farinelli L."/>
            <person name="Marton T."/>
            <person name="Kruger M."/>
            <person name="Pelin A."/>
            <person name="Brachmann A."/>
            <person name="Corradi N."/>
        </authorList>
    </citation>
    <scope>NUCLEOTIDE SEQUENCE [LARGE SCALE GENOMIC DNA]</scope>
    <source>
        <strain evidence="1 4">A5</strain>
    </source>
</reference>
<dbReference type="EMBL" id="LLXH01001660">
    <property type="protein sequence ID" value="PKC57994.1"/>
    <property type="molecule type" value="Genomic_DNA"/>
</dbReference>
<sequence length="417" mass="48780">MTNKLSLNDAIKIAESREGKCLSKEYINCETPMLWECNKNHRWTAQFRSIKNRHSWCPHCANKKLSIAVAKELAHAKNGKCISENYINNNLPLLWECENGHQFRTSLAHVKNEGTWCRECKILGLEFAQNLAHRKGGVCLSNSYCNKRSQLSWSCSEGHSWLAKIGDIKRGTWCPHCRRESERLGIECAKELARSKNGECLSITYINTKTHLLWKCNKNHTWYSTFASIKYSNSWCPYCSSTKLGISEAKAIAYSRGGDCLTDSYVNCNGQLLWQCSKNHQWYARLSYVKNNNTWCPYCSKYKRENLCREIVSKYLGPPSKIRRPDFLKTLDHPTGLELDIYYPQYEFATEVQGEQHEKYIEFFHRGDPNNFIKQQERDQLKKELCEENQITLRYVWYYEDPYTVIPEHLRELGLIE</sequence>
<evidence type="ECO:0000313" key="2">
    <source>
        <dbReference type="EMBL" id="PKC57994.1"/>
    </source>
</evidence>
<dbReference type="OrthoDB" id="2419021at2759"/>
<evidence type="ECO:0000313" key="1">
    <source>
        <dbReference type="EMBL" id="PKC03343.1"/>
    </source>
</evidence>
<evidence type="ECO:0000313" key="3">
    <source>
        <dbReference type="Proteomes" id="UP000232688"/>
    </source>
</evidence>
<dbReference type="AlphaFoldDB" id="A0A2I1F7L1"/>
<dbReference type="VEuPathDB" id="FungiDB:RhiirFUN_005344"/>